<gene>
    <name evidence="7" type="ORF">GSH16_00850</name>
</gene>
<dbReference type="RefSeq" id="WP_160850974.1">
    <property type="nucleotide sequence ID" value="NZ_WUWG01000001.1"/>
</dbReference>
<evidence type="ECO:0000256" key="2">
    <source>
        <dbReference type="ARBA" id="ARBA00012224"/>
    </source>
</evidence>
<name>A0A6B0TQA2_9RHOB</name>
<dbReference type="GO" id="GO:0030170">
    <property type="term" value="F:pyridoxal phosphate binding"/>
    <property type="evidence" value="ECO:0007669"/>
    <property type="project" value="InterPro"/>
</dbReference>
<dbReference type="InterPro" id="IPR015421">
    <property type="entry name" value="PyrdxlP-dep_Trfase_major"/>
</dbReference>
<dbReference type="AlphaFoldDB" id="A0A6B0TQA2"/>
<evidence type="ECO:0000313" key="8">
    <source>
        <dbReference type="Proteomes" id="UP000436016"/>
    </source>
</evidence>
<dbReference type="Gene3D" id="3.40.640.10">
    <property type="entry name" value="Type I PLP-dependent aspartate aminotransferase-like (Major domain)"/>
    <property type="match status" value="1"/>
</dbReference>
<evidence type="ECO:0000259" key="6">
    <source>
        <dbReference type="Pfam" id="PF00155"/>
    </source>
</evidence>
<feature type="domain" description="Aminotransferase class I/classII large" evidence="6">
    <location>
        <begin position="40"/>
        <end position="383"/>
    </location>
</feature>
<dbReference type="EC" id="4.4.1.13" evidence="2"/>
<evidence type="ECO:0000256" key="1">
    <source>
        <dbReference type="ARBA" id="ARBA00001933"/>
    </source>
</evidence>
<comment type="cofactor">
    <cofactor evidence="1">
        <name>pyridoxal 5'-phosphate</name>
        <dbReference type="ChEBI" id="CHEBI:597326"/>
    </cofactor>
</comment>
<reference evidence="7 8" key="1">
    <citation type="submission" date="2019-12" db="EMBL/GenBank/DDBJ databases">
        <title>Strain KN286 was isolated from seawater, which was collected from Caroline Seamount in the tropical western Pacific.</title>
        <authorList>
            <person name="Wang Q."/>
        </authorList>
    </citation>
    <scope>NUCLEOTIDE SEQUENCE [LARGE SCALE GENOMIC DNA]</scope>
    <source>
        <strain evidence="7 8">KN286</strain>
    </source>
</reference>
<evidence type="ECO:0000313" key="7">
    <source>
        <dbReference type="EMBL" id="MXU63975.1"/>
    </source>
</evidence>
<dbReference type="InterPro" id="IPR015422">
    <property type="entry name" value="PyrdxlP-dep_Trfase_small"/>
</dbReference>
<sequence length="391" mass="42631">MPFDFDEVIPRIGTHCNKWDDLHSVYGLDPSDAIPMWVADMDFKAPPAVNEALQAHAAHGVHGYPGDKGAYHAAIAGWMERRHGWTVDPDWILSTHGLVNGTSMCLQAFTEPGDGVILFTPVYHAFARVITASGRRVVECPLVQVDGRYEMDLDAAAAALDGSEKMVIFCSPHNPGGRVWRREEIAALGAFCETHDLMLVSDEVHQDITFGRGTHLPAPLALPDLSHRLVVMNAITKTFNMAGALTGNVIIADATLRRRFAHTLTANGIGLNGFGARLVTAAYSDGDVWVDALCTYLEGNRQILHDGLNAIPGVRSMPLDATYLGWADFENTGLTPDEVKKRVVDDAKVAPSYGATFGAGGEQFLRFNFATRRALVVEAVERLHKAFDDLQ</sequence>
<evidence type="ECO:0000256" key="3">
    <source>
        <dbReference type="ARBA" id="ARBA00022898"/>
    </source>
</evidence>
<evidence type="ECO:0000256" key="5">
    <source>
        <dbReference type="ARBA" id="ARBA00037974"/>
    </source>
</evidence>
<dbReference type="Pfam" id="PF00155">
    <property type="entry name" value="Aminotran_1_2"/>
    <property type="match status" value="1"/>
</dbReference>
<dbReference type="InterPro" id="IPR027619">
    <property type="entry name" value="C-S_lyase_PatB-like"/>
</dbReference>
<proteinExistence type="inferred from homology"/>
<dbReference type="Proteomes" id="UP000436016">
    <property type="component" value="Unassembled WGS sequence"/>
</dbReference>
<keyword evidence="3" id="KW-0663">Pyridoxal phosphate</keyword>
<comment type="caution">
    <text evidence="7">The sequence shown here is derived from an EMBL/GenBank/DDBJ whole genome shotgun (WGS) entry which is preliminary data.</text>
</comment>
<dbReference type="NCBIfam" id="TIGR04350">
    <property type="entry name" value="C_S_lyase_PatB"/>
    <property type="match status" value="1"/>
</dbReference>
<dbReference type="InterPro" id="IPR051798">
    <property type="entry name" value="Class-II_PLP-Dep_Aminotrans"/>
</dbReference>
<keyword evidence="4 7" id="KW-0456">Lyase</keyword>
<evidence type="ECO:0000256" key="4">
    <source>
        <dbReference type="ARBA" id="ARBA00023239"/>
    </source>
</evidence>
<dbReference type="GO" id="GO:0047804">
    <property type="term" value="F:cysteine-S-conjugate beta-lyase activity"/>
    <property type="evidence" value="ECO:0007669"/>
    <property type="project" value="UniProtKB-EC"/>
</dbReference>
<dbReference type="SUPFAM" id="SSF53383">
    <property type="entry name" value="PLP-dependent transferases"/>
    <property type="match status" value="1"/>
</dbReference>
<protein>
    <recommendedName>
        <fullName evidence="2">cysteine-S-conjugate beta-lyase</fullName>
        <ecNumber evidence="2">4.4.1.13</ecNumber>
    </recommendedName>
</protein>
<accession>A0A6B0TQA2</accession>
<organism evidence="7 8">
    <name type="scientific">Oceanomicrobium pacificus</name>
    <dbReference type="NCBI Taxonomy" id="2692916"/>
    <lineage>
        <taxon>Bacteria</taxon>
        <taxon>Pseudomonadati</taxon>
        <taxon>Pseudomonadota</taxon>
        <taxon>Alphaproteobacteria</taxon>
        <taxon>Rhodobacterales</taxon>
        <taxon>Paracoccaceae</taxon>
        <taxon>Oceanomicrobium</taxon>
    </lineage>
</organism>
<dbReference type="CDD" id="cd00609">
    <property type="entry name" value="AAT_like"/>
    <property type="match status" value="1"/>
</dbReference>
<dbReference type="PANTHER" id="PTHR43525">
    <property type="entry name" value="PROTEIN MALY"/>
    <property type="match status" value="1"/>
</dbReference>
<dbReference type="InterPro" id="IPR004839">
    <property type="entry name" value="Aminotransferase_I/II_large"/>
</dbReference>
<dbReference type="EMBL" id="WUWG01000001">
    <property type="protein sequence ID" value="MXU63975.1"/>
    <property type="molecule type" value="Genomic_DNA"/>
</dbReference>
<comment type="similarity">
    <text evidence="5">Belongs to the class-II pyridoxal-phosphate-dependent aminotransferase family. MalY/PatB cystathionine beta-lyase subfamily.</text>
</comment>
<keyword evidence="8" id="KW-1185">Reference proteome</keyword>
<dbReference type="Gene3D" id="3.90.1150.10">
    <property type="entry name" value="Aspartate Aminotransferase, domain 1"/>
    <property type="match status" value="1"/>
</dbReference>
<dbReference type="PANTHER" id="PTHR43525:SF1">
    <property type="entry name" value="PROTEIN MALY"/>
    <property type="match status" value="1"/>
</dbReference>
<dbReference type="InterPro" id="IPR015424">
    <property type="entry name" value="PyrdxlP-dep_Trfase"/>
</dbReference>